<keyword evidence="1" id="KW-0812">Transmembrane</keyword>
<dbReference type="Pfam" id="PF13686">
    <property type="entry name" value="DrsE_2"/>
    <property type="match status" value="1"/>
</dbReference>
<evidence type="ECO:0008006" key="3">
    <source>
        <dbReference type="Google" id="ProtNLM"/>
    </source>
</evidence>
<keyword evidence="1" id="KW-1133">Transmembrane helix</keyword>
<dbReference type="SUPFAM" id="SSF75169">
    <property type="entry name" value="DsrEFH-like"/>
    <property type="match status" value="1"/>
</dbReference>
<proteinExistence type="predicted"/>
<dbReference type="InterPro" id="IPR027396">
    <property type="entry name" value="DsrEFH-like"/>
</dbReference>
<dbReference type="AlphaFoldDB" id="A0A3B0ZX64"/>
<evidence type="ECO:0000313" key="2">
    <source>
        <dbReference type="EMBL" id="VAW93830.1"/>
    </source>
</evidence>
<dbReference type="Gene3D" id="3.40.1260.10">
    <property type="entry name" value="DsrEFH-like"/>
    <property type="match status" value="1"/>
</dbReference>
<gene>
    <name evidence="2" type="ORF">MNBD_GAMMA23-751</name>
</gene>
<reference evidence="2" key="1">
    <citation type="submission" date="2018-06" db="EMBL/GenBank/DDBJ databases">
        <authorList>
            <person name="Zhirakovskaya E."/>
        </authorList>
    </citation>
    <scope>NUCLEOTIDE SEQUENCE</scope>
</reference>
<name>A0A3B0ZX64_9ZZZZ</name>
<feature type="transmembrane region" description="Helical" evidence="1">
    <location>
        <begin position="52"/>
        <end position="79"/>
    </location>
</feature>
<sequence>MNTVIKQCPVTEAVLEERINDLEATVLKLQKQVPDNQVSIIVLSGDFDKAMAAFMMANGAIGMGMEVTMFFTFWGCSVIKKGRRLKGKKFTHKLINLMLPGSSKDLAPSQMSFGGIGRKMFNYMMKGEMASLEEQIDIAVEAGVRFQVCSPSLGMMGFDEDEWIVPVDICGVAAMYEVALNARTAYFIS</sequence>
<dbReference type="PANTHER" id="PTHR34655:SF2">
    <property type="entry name" value="PEROXIREDOXIN FAMILY PROTEIN"/>
    <property type="match status" value="1"/>
</dbReference>
<dbReference type="InterPro" id="IPR032836">
    <property type="entry name" value="DsrE2-like"/>
</dbReference>
<accession>A0A3B0ZX64</accession>
<dbReference type="EMBL" id="UOFT01000034">
    <property type="protein sequence ID" value="VAW93830.1"/>
    <property type="molecule type" value="Genomic_DNA"/>
</dbReference>
<keyword evidence="1" id="KW-0472">Membrane</keyword>
<dbReference type="PANTHER" id="PTHR34655">
    <property type="entry name" value="CONSERVED WITHIN P. AEROPHILUM"/>
    <property type="match status" value="1"/>
</dbReference>
<organism evidence="2">
    <name type="scientific">hydrothermal vent metagenome</name>
    <dbReference type="NCBI Taxonomy" id="652676"/>
    <lineage>
        <taxon>unclassified sequences</taxon>
        <taxon>metagenomes</taxon>
        <taxon>ecological metagenomes</taxon>
    </lineage>
</organism>
<protein>
    <recommendedName>
        <fullName evidence="3">NADH dehydrogenase</fullName>
    </recommendedName>
</protein>
<evidence type="ECO:0000256" key="1">
    <source>
        <dbReference type="SAM" id="Phobius"/>
    </source>
</evidence>